<proteinExistence type="predicted"/>
<dbReference type="EMBL" id="UOEU01000509">
    <property type="protein sequence ID" value="VAW34081.1"/>
    <property type="molecule type" value="Genomic_DNA"/>
</dbReference>
<dbReference type="InterPro" id="IPR051923">
    <property type="entry name" value="Glycosyl_Hydrolase_39"/>
</dbReference>
<feature type="region of interest" description="Disordered" evidence="1">
    <location>
        <begin position="17"/>
        <end position="40"/>
    </location>
</feature>
<dbReference type="GO" id="GO:0004553">
    <property type="term" value="F:hydrolase activity, hydrolyzing O-glycosyl compounds"/>
    <property type="evidence" value="ECO:0007669"/>
    <property type="project" value="TreeGrafter"/>
</dbReference>
<reference evidence="2" key="1">
    <citation type="submission" date="2018-06" db="EMBL/GenBank/DDBJ databases">
        <authorList>
            <person name="Zhirakovskaya E."/>
        </authorList>
    </citation>
    <scope>NUCLEOTIDE SEQUENCE</scope>
</reference>
<evidence type="ECO:0008006" key="3">
    <source>
        <dbReference type="Google" id="ProtNLM"/>
    </source>
</evidence>
<organism evidence="2">
    <name type="scientific">hydrothermal vent metagenome</name>
    <dbReference type="NCBI Taxonomy" id="652676"/>
    <lineage>
        <taxon>unclassified sequences</taxon>
        <taxon>metagenomes</taxon>
        <taxon>ecological metagenomes</taxon>
    </lineage>
</organism>
<protein>
    <recommendedName>
        <fullName evidence="3">Glycoside hydrolase family 5 domain-containing protein</fullName>
    </recommendedName>
</protein>
<dbReference type="InterPro" id="IPR017853">
    <property type="entry name" value="GH"/>
</dbReference>
<gene>
    <name evidence="2" type="ORF">MNBD_CHLOROFLEXI01-4566</name>
</gene>
<evidence type="ECO:0000256" key="1">
    <source>
        <dbReference type="SAM" id="MobiDB-lite"/>
    </source>
</evidence>
<evidence type="ECO:0000313" key="2">
    <source>
        <dbReference type="EMBL" id="VAW34081.1"/>
    </source>
</evidence>
<sequence length="413" mass="46219">MLFTILLVLVGCSGQQTAVSTDAPSPEPSALPAATNTLPPPVLETLPPPEVEIVVQGTAVPTPTPPLPAGQLFRSPEYGVHLAQWWRVDDIFPRDVALAKEMGFGWVKQTFAWRDIEGITKGKHDWYRPDRIVEQVNNANLNLLVRIDHPPEWSIEVSADNPLTANQPPSNYQDFGDFCFALADRFKGRIKAYQVWNEPNLSREWGNQSPNPAEYTKLLRSCYIGIKTADPQAIVVSAGLAPTGTQPPLAMPDTDFLQGMYDAGASAYFDALGLNAPGYKAPPELSPEEGLNPEWGGFRWNVFRHVEDMRDIMVANGDADKQVVILETGWILFQELHPSYTWHGVSEEQQAEYLVGAYQFARENWQPWIGPIFTIYIADLDWTPEGNEQYWWSIVLPDGTPRPAYLALKEMSK</sequence>
<name>A0A3B0USJ7_9ZZZZ</name>
<dbReference type="PANTHER" id="PTHR12631">
    <property type="entry name" value="ALPHA-L-IDURONIDASE"/>
    <property type="match status" value="1"/>
</dbReference>
<dbReference type="Gene3D" id="3.20.20.80">
    <property type="entry name" value="Glycosidases"/>
    <property type="match status" value="1"/>
</dbReference>
<feature type="compositionally biased region" description="Low complexity" evidence="1">
    <location>
        <begin position="28"/>
        <end position="37"/>
    </location>
</feature>
<dbReference type="AlphaFoldDB" id="A0A3B0USJ7"/>
<dbReference type="SUPFAM" id="SSF51445">
    <property type="entry name" value="(Trans)glycosidases"/>
    <property type="match status" value="1"/>
</dbReference>
<dbReference type="PANTHER" id="PTHR12631:SF10">
    <property type="entry name" value="BETA-XYLOSIDASE-LIKE PROTEIN-RELATED"/>
    <property type="match status" value="1"/>
</dbReference>
<accession>A0A3B0USJ7</accession>